<comment type="caution">
    <text evidence="9">The sequence shown here is derived from an EMBL/GenBank/DDBJ whole genome shotgun (WGS) entry which is preliminary data.</text>
</comment>
<dbReference type="Proteomes" id="UP000441585">
    <property type="component" value="Unassembled WGS sequence"/>
</dbReference>
<name>A0A6I2MKB2_9BACI</name>
<dbReference type="RefSeq" id="WP_070876621.1">
    <property type="nucleotide sequence ID" value="NZ_CAJFZX010000001.1"/>
</dbReference>
<keyword evidence="5 7" id="KW-1133">Transmembrane helix</keyword>
<comment type="similarity">
    <text evidence="2">Belongs to the GSP F family.</text>
</comment>
<dbReference type="EMBL" id="WKKF01000024">
    <property type="protein sequence ID" value="MRX57051.1"/>
    <property type="molecule type" value="Genomic_DNA"/>
</dbReference>
<reference evidence="9 10" key="1">
    <citation type="submission" date="2019-11" db="EMBL/GenBank/DDBJ databases">
        <title>Bacillus idriensis genome.</title>
        <authorList>
            <person name="Konopka E.N."/>
            <person name="Newman J.D."/>
        </authorList>
    </citation>
    <scope>NUCLEOTIDE SEQUENCE [LARGE SCALE GENOMIC DNA]</scope>
    <source>
        <strain evidence="9 10">DSM 19097</strain>
    </source>
</reference>
<keyword evidence="3" id="KW-1003">Cell membrane</keyword>
<gene>
    <name evidence="9" type="ORF">GJU41_24255</name>
</gene>
<dbReference type="InterPro" id="IPR018076">
    <property type="entry name" value="T2SS_GspF_dom"/>
</dbReference>
<proteinExistence type="inferred from homology"/>
<feature type="transmembrane region" description="Helical" evidence="7">
    <location>
        <begin position="164"/>
        <end position="184"/>
    </location>
</feature>
<accession>A0A6I2MKB2</accession>
<dbReference type="Gene3D" id="1.20.81.30">
    <property type="entry name" value="Type II secretion system (T2SS), domain F"/>
    <property type="match status" value="2"/>
</dbReference>
<evidence type="ECO:0000256" key="7">
    <source>
        <dbReference type="SAM" id="Phobius"/>
    </source>
</evidence>
<dbReference type="InterPro" id="IPR003004">
    <property type="entry name" value="GspF/PilC"/>
</dbReference>
<evidence type="ECO:0000256" key="2">
    <source>
        <dbReference type="ARBA" id="ARBA00005745"/>
    </source>
</evidence>
<dbReference type="NCBIfam" id="NF041012">
    <property type="entry name" value="T4P_ComGB"/>
    <property type="match status" value="1"/>
</dbReference>
<feature type="transmembrane region" description="Helical" evidence="7">
    <location>
        <begin position="111"/>
        <end position="128"/>
    </location>
</feature>
<feature type="domain" description="Type II secretion system protein GspF" evidence="8">
    <location>
        <begin position="15"/>
        <end position="128"/>
    </location>
</feature>
<dbReference type="AlphaFoldDB" id="A0A6I2MKB2"/>
<keyword evidence="6 7" id="KW-0472">Membrane</keyword>
<evidence type="ECO:0000256" key="3">
    <source>
        <dbReference type="ARBA" id="ARBA00022475"/>
    </source>
</evidence>
<keyword evidence="4 7" id="KW-0812">Transmembrane</keyword>
<dbReference type="GO" id="GO:0005886">
    <property type="term" value="C:plasma membrane"/>
    <property type="evidence" value="ECO:0007669"/>
    <property type="project" value="UniProtKB-SubCell"/>
</dbReference>
<dbReference type="InterPro" id="IPR047692">
    <property type="entry name" value="T4P_ComGB"/>
</dbReference>
<comment type="subcellular location">
    <subcellularLocation>
        <location evidence="1">Cell membrane</location>
        <topology evidence="1">Multi-pass membrane protein</topology>
    </subcellularLocation>
</comment>
<dbReference type="Pfam" id="PF00482">
    <property type="entry name" value="T2SSF"/>
    <property type="match status" value="2"/>
</dbReference>
<keyword evidence="10" id="KW-1185">Reference proteome</keyword>
<evidence type="ECO:0000256" key="1">
    <source>
        <dbReference type="ARBA" id="ARBA00004651"/>
    </source>
</evidence>
<evidence type="ECO:0000256" key="4">
    <source>
        <dbReference type="ARBA" id="ARBA00022692"/>
    </source>
</evidence>
<organism evidence="9 10">
    <name type="scientific">Metabacillus idriensis</name>
    <dbReference type="NCBI Taxonomy" id="324768"/>
    <lineage>
        <taxon>Bacteria</taxon>
        <taxon>Bacillati</taxon>
        <taxon>Bacillota</taxon>
        <taxon>Bacilli</taxon>
        <taxon>Bacillales</taxon>
        <taxon>Bacillaceae</taxon>
        <taxon>Metabacillus</taxon>
    </lineage>
</organism>
<evidence type="ECO:0000256" key="6">
    <source>
        <dbReference type="ARBA" id="ARBA00023136"/>
    </source>
</evidence>
<dbReference type="PANTHER" id="PTHR30012:SF0">
    <property type="entry name" value="TYPE II SECRETION SYSTEM PROTEIN F-RELATED"/>
    <property type="match status" value="1"/>
</dbReference>
<evidence type="ECO:0000256" key="5">
    <source>
        <dbReference type="ARBA" id="ARBA00022989"/>
    </source>
</evidence>
<dbReference type="InterPro" id="IPR042094">
    <property type="entry name" value="T2SS_GspF_sf"/>
</dbReference>
<evidence type="ECO:0000259" key="8">
    <source>
        <dbReference type="Pfam" id="PF00482"/>
    </source>
</evidence>
<sequence>MKIKKKWLIKDQAVFLNRLSDLLEKGYTLNEAMKFTSIDLNEEKKQAVFFCLQELSKGVPVRTAFEKLSFHTEVLSYLYFAERHGDLEIALREGGEMLRRKLVQHEKMKKVLQYPLFLFFTIGILLYISQSVIAPQFQQIYHSMNIKPSILTEILFMIFEGTKIFIVLIFLLFVLGSIFYISYFKKLPPQEKMRFAIKIPLWKKFVILINSYYFSLQLSNLLKGGLSIYESLTVFENQNLLPFYRDEASWFIEHLKKGERFEGLVERNSFYEKEMTQVIGHGQANGNLARELYTYSQFVLERIEGKLMKWIMMIQPAAYLAVGVTVLLMYLSMILPMYHMMEAL</sequence>
<feature type="domain" description="Type II secretion system protein GspF" evidence="8">
    <location>
        <begin position="214"/>
        <end position="336"/>
    </location>
</feature>
<protein>
    <submittedName>
        <fullName evidence="9">Type II secretion system F family protein</fullName>
    </submittedName>
</protein>
<feature type="transmembrane region" description="Helical" evidence="7">
    <location>
        <begin position="317"/>
        <end position="338"/>
    </location>
</feature>
<evidence type="ECO:0000313" key="9">
    <source>
        <dbReference type="EMBL" id="MRX57051.1"/>
    </source>
</evidence>
<evidence type="ECO:0000313" key="10">
    <source>
        <dbReference type="Proteomes" id="UP000441585"/>
    </source>
</evidence>
<dbReference type="PANTHER" id="PTHR30012">
    <property type="entry name" value="GENERAL SECRETION PATHWAY PROTEIN"/>
    <property type="match status" value="1"/>
</dbReference>